<evidence type="ECO:0000313" key="2">
    <source>
        <dbReference type="EMBL" id="CAE8614935.1"/>
    </source>
</evidence>
<name>A0A813FWZ9_POLGL</name>
<dbReference type="Gene3D" id="3.40.50.300">
    <property type="entry name" value="P-loop containing nucleotide triphosphate hydrolases"/>
    <property type="match status" value="1"/>
</dbReference>
<evidence type="ECO:0000313" key="3">
    <source>
        <dbReference type="EMBL" id="CAE8707295.1"/>
    </source>
</evidence>
<keyword evidence="4" id="KW-1185">Reference proteome</keyword>
<feature type="region of interest" description="Disordered" evidence="1">
    <location>
        <begin position="660"/>
        <end position="683"/>
    </location>
</feature>
<feature type="region of interest" description="Disordered" evidence="1">
    <location>
        <begin position="505"/>
        <end position="542"/>
    </location>
</feature>
<dbReference type="SUPFAM" id="SSF52540">
    <property type="entry name" value="P-loop containing nucleoside triphosphate hydrolases"/>
    <property type="match status" value="1"/>
</dbReference>
<organism evidence="2 4">
    <name type="scientific">Polarella glacialis</name>
    <name type="common">Dinoflagellate</name>
    <dbReference type="NCBI Taxonomy" id="89957"/>
    <lineage>
        <taxon>Eukaryota</taxon>
        <taxon>Sar</taxon>
        <taxon>Alveolata</taxon>
        <taxon>Dinophyceae</taxon>
        <taxon>Suessiales</taxon>
        <taxon>Suessiaceae</taxon>
        <taxon>Polarella</taxon>
    </lineage>
</organism>
<comment type="caution">
    <text evidence="2">The sequence shown here is derived from an EMBL/GenBank/DDBJ whole genome shotgun (WGS) entry which is preliminary data.</text>
</comment>
<reference evidence="2" key="1">
    <citation type="submission" date="2021-02" db="EMBL/GenBank/DDBJ databases">
        <authorList>
            <person name="Dougan E. K."/>
            <person name="Rhodes N."/>
            <person name="Thang M."/>
            <person name="Chan C."/>
        </authorList>
    </citation>
    <scope>NUCLEOTIDE SEQUENCE</scope>
</reference>
<sequence length="683" mass="74379">MDEAHNLVRSVTQYEVQLTRLRELLRGAKGTVLAGFTGTPILGHAQEGRQLLDIIKGSSERGDEGFISSFPMRPQPLFPQSMPRGLPDAVLTAKLRGQFVRKVLMTGEALQKYDLKRSKGLPDRRLRNYCNLCVHFGSLHEGRNSSRHRVLGNFEGCAPKLFAMAKDIAGETSKALVLVNRSSGLKALLAHLQELNESSSEPFGVATMEELAAFNAPENLRGERYRVMVADASQCSEGVSFFAVRRVLLADVPAAPSGLVQSVGRAIRMYGHRGLEEEEKTVKTILYVSELPKWMRSPLGAWAYRTQKKHLDAPEAESKARRLLRTLRRVGISSLDDLKARLDARVKTKARTDATEGVDSRIQQAADAVGLLEAIGLWGEAKLVRDSARELGKRHSKRGAPDSGKARVSKAAAPKEGEVAVAPVSAMSRHRHYLVRALHQLQVAESTEEAVEKLALSGFTADEIALKDLAALSKDIVPALAELRSQAIDREVLQGLAGAADFATAGKDESDGESSAHEFALSDGEGSDGEAGDTQRAGPLILPPGWEAVRVKRGGRDCREFVSPTGLRFRTEAQVRPVIAAEWRTRNMALSLKSKYEERLKQRQAVLDSTDQEEPRAVEPQETEAAAAEQETQAMAAEPEEAAADRIAALKAAALSIAADGTKMDESEQAEAEESAAKRSRIL</sequence>
<dbReference type="EMBL" id="CAJNNV010025533">
    <property type="protein sequence ID" value="CAE8614935.1"/>
    <property type="molecule type" value="Genomic_DNA"/>
</dbReference>
<protein>
    <submittedName>
        <fullName evidence="2">Uncharacterized protein</fullName>
    </submittedName>
</protein>
<dbReference type="InterPro" id="IPR027417">
    <property type="entry name" value="P-loop_NTPase"/>
</dbReference>
<feature type="region of interest" description="Disordered" evidence="1">
    <location>
        <begin position="605"/>
        <end position="642"/>
    </location>
</feature>
<dbReference type="Proteomes" id="UP000626109">
    <property type="component" value="Unassembled WGS sequence"/>
</dbReference>
<dbReference type="EMBL" id="CAJNNW010031365">
    <property type="protein sequence ID" value="CAE8707295.1"/>
    <property type="molecule type" value="Genomic_DNA"/>
</dbReference>
<dbReference type="AlphaFoldDB" id="A0A813FWZ9"/>
<feature type="compositionally biased region" description="Low complexity" evidence="1">
    <location>
        <begin position="620"/>
        <end position="637"/>
    </location>
</feature>
<gene>
    <name evidence="2" type="ORF">PGLA1383_LOCUS32655</name>
    <name evidence="3" type="ORF">PGLA2088_LOCUS34464</name>
</gene>
<accession>A0A813FWZ9</accession>
<proteinExistence type="predicted"/>
<evidence type="ECO:0000313" key="4">
    <source>
        <dbReference type="Proteomes" id="UP000654075"/>
    </source>
</evidence>
<feature type="region of interest" description="Disordered" evidence="1">
    <location>
        <begin position="389"/>
        <end position="414"/>
    </location>
</feature>
<evidence type="ECO:0000256" key="1">
    <source>
        <dbReference type="SAM" id="MobiDB-lite"/>
    </source>
</evidence>
<dbReference type="Proteomes" id="UP000654075">
    <property type="component" value="Unassembled WGS sequence"/>
</dbReference>